<keyword evidence="1" id="KW-0472">Membrane</keyword>
<dbReference type="InterPro" id="IPR052521">
    <property type="entry name" value="Cell_div_SPOR-domain"/>
</dbReference>
<reference evidence="3" key="1">
    <citation type="submission" date="2009-10" db="EMBL/GenBank/DDBJ databases">
        <title>Diversity of trophic interactions inside an arsenic-rich microbial ecosystem.</title>
        <authorList>
            <person name="Bertin P.N."/>
            <person name="Heinrich-Salmeron A."/>
            <person name="Pelletier E."/>
            <person name="Goulhen-Chollet F."/>
            <person name="Arsene-Ploetze F."/>
            <person name="Gallien S."/>
            <person name="Calteau A."/>
            <person name="Vallenet D."/>
            <person name="Casiot C."/>
            <person name="Chane-Woon-Ming B."/>
            <person name="Giloteaux L."/>
            <person name="Barakat M."/>
            <person name="Bonnefoy V."/>
            <person name="Bruneel O."/>
            <person name="Chandler M."/>
            <person name="Cleiss J."/>
            <person name="Duran R."/>
            <person name="Elbaz-Poulichet F."/>
            <person name="Fonknechten N."/>
            <person name="Lauga B."/>
            <person name="Mornico D."/>
            <person name="Ortet P."/>
            <person name="Schaeffer C."/>
            <person name="Siguier P."/>
            <person name="Alexander Thil Smith A."/>
            <person name="Van Dorsselaer A."/>
            <person name="Weissenbach J."/>
            <person name="Medigue C."/>
            <person name="Le Paslier D."/>
        </authorList>
    </citation>
    <scope>NUCLEOTIDE SEQUENCE</scope>
</reference>
<keyword evidence="1" id="KW-1133">Transmembrane helix</keyword>
<dbReference type="GO" id="GO:0042834">
    <property type="term" value="F:peptidoglycan binding"/>
    <property type="evidence" value="ECO:0007669"/>
    <property type="project" value="InterPro"/>
</dbReference>
<organism evidence="3">
    <name type="scientific">mine drainage metagenome</name>
    <dbReference type="NCBI Taxonomy" id="410659"/>
    <lineage>
        <taxon>unclassified sequences</taxon>
        <taxon>metagenomes</taxon>
        <taxon>ecological metagenomes</taxon>
    </lineage>
</organism>
<feature type="transmembrane region" description="Helical" evidence="1">
    <location>
        <begin position="20"/>
        <end position="41"/>
    </location>
</feature>
<dbReference type="EMBL" id="CABM01000065">
    <property type="protein sequence ID" value="CBH98960.1"/>
    <property type="molecule type" value="Genomic_DNA"/>
</dbReference>
<dbReference type="InterPro" id="IPR007730">
    <property type="entry name" value="SPOR-like_dom"/>
</dbReference>
<dbReference type="GO" id="GO:0030428">
    <property type="term" value="C:cell septum"/>
    <property type="evidence" value="ECO:0007669"/>
    <property type="project" value="TreeGrafter"/>
</dbReference>
<dbReference type="GO" id="GO:0032153">
    <property type="term" value="C:cell division site"/>
    <property type="evidence" value="ECO:0007669"/>
    <property type="project" value="TreeGrafter"/>
</dbReference>
<keyword evidence="1" id="KW-0812">Transmembrane</keyword>
<evidence type="ECO:0000256" key="1">
    <source>
        <dbReference type="SAM" id="Phobius"/>
    </source>
</evidence>
<protein>
    <recommendedName>
        <fullName evidence="2">SPOR domain-containing protein</fullName>
    </recommendedName>
</protein>
<comment type="caution">
    <text evidence="3">The sequence shown here is derived from an EMBL/GenBank/DDBJ whole genome shotgun (WGS) entry which is preliminary data.</text>
</comment>
<dbReference type="AlphaFoldDB" id="E6PVK3"/>
<dbReference type="Gene3D" id="3.30.70.1070">
    <property type="entry name" value="Sporulation related repeat"/>
    <property type="match status" value="1"/>
</dbReference>
<dbReference type="GO" id="GO:0032506">
    <property type="term" value="P:cytokinetic process"/>
    <property type="evidence" value="ECO:0007669"/>
    <property type="project" value="TreeGrafter"/>
</dbReference>
<dbReference type="PANTHER" id="PTHR38687:SF1">
    <property type="entry name" value="CELL DIVISION PROTEIN DEDD"/>
    <property type="match status" value="1"/>
</dbReference>
<feature type="domain" description="SPOR" evidence="2">
    <location>
        <begin position="141"/>
        <end position="220"/>
    </location>
</feature>
<evidence type="ECO:0000259" key="2">
    <source>
        <dbReference type="PROSITE" id="PS51724"/>
    </source>
</evidence>
<dbReference type="PROSITE" id="PS51724">
    <property type="entry name" value="SPOR"/>
    <property type="match status" value="1"/>
</dbReference>
<dbReference type="InterPro" id="IPR036680">
    <property type="entry name" value="SPOR-like_sf"/>
</dbReference>
<gene>
    <name evidence="3" type="ORF">CARN2_0134</name>
</gene>
<name>E6PVK3_9ZZZZ</name>
<dbReference type="PANTHER" id="PTHR38687">
    <property type="entry name" value="CELL DIVISION PROTEIN DEDD-RELATED"/>
    <property type="match status" value="1"/>
</dbReference>
<evidence type="ECO:0000313" key="3">
    <source>
        <dbReference type="EMBL" id="CBH98960.1"/>
    </source>
</evidence>
<dbReference type="SUPFAM" id="SSF110997">
    <property type="entry name" value="Sporulation related repeat"/>
    <property type="match status" value="1"/>
</dbReference>
<sequence length="221" mass="22337">MPQHLRPIRSPGCAQRGGTLLGLIIGLVLGLAIALVAAMYITKAPLPFMNRFQERPTGAASGAANWNPNQGLVSGGAPAPVAGSSIPVQVSSAPLSPKAIESLGQPPTGVVQSGQAATAAGATGAFSPATPAPANTAAPAGSSNLLYILQIGAYSTKADAESQRAKVAFTGLEAHIDERVVGGRTLYRVRVGPYPAAEPADKAQKLLNDNGIESAVVKVSK</sequence>
<accession>E6PVK3</accession>
<proteinExistence type="predicted"/>
<dbReference type="Pfam" id="PF05036">
    <property type="entry name" value="SPOR"/>
    <property type="match status" value="1"/>
</dbReference>